<name>A0AAV1QPA3_9ROSI</name>
<organism evidence="1 2">
    <name type="scientific">Dovyalis caffra</name>
    <dbReference type="NCBI Taxonomy" id="77055"/>
    <lineage>
        <taxon>Eukaryota</taxon>
        <taxon>Viridiplantae</taxon>
        <taxon>Streptophyta</taxon>
        <taxon>Embryophyta</taxon>
        <taxon>Tracheophyta</taxon>
        <taxon>Spermatophyta</taxon>
        <taxon>Magnoliopsida</taxon>
        <taxon>eudicotyledons</taxon>
        <taxon>Gunneridae</taxon>
        <taxon>Pentapetalae</taxon>
        <taxon>rosids</taxon>
        <taxon>fabids</taxon>
        <taxon>Malpighiales</taxon>
        <taxon>Salicaceae</taxon>
        <taxon>Flacourtieae</taxon>
        <taxon>Dovyalis</taxon>
    </lineage>
</organism>
<sequence>MEEGGTKWIGSSELVRETWKDLVLVLPMGMEREKMVLLTRLDIQIWANLRPLAGEERLGFASLHPRDLDMGSPQDRHRNKEMEIEMLGNCEPAVQSSPVRKVTSCLSAVREGYVGLKGYAFPSDFPSSPDSSPDYFSLLPFPAFLTFTPFGNIRQSNEAIREEVIPKRDTVCLLH</sequence>
<comment type="caution">
    <text evidence="1">The sequence shown here is derived from an EMBL/GenBank/DDBJ whole genome shotgun (WGS) entry which is preliminary data.</text>
</comment>
<dbReference type="AlphaFoldDB" id="A0AAV1QPA3"/>
<dbReference type="Proteomes" id="UP001314170">
    <property type="component" value="Unassembled WGS sequence"/>
</dbReference>
<reference evidence="1 2" key="1">
    <citation type="submission" date="2024-01" db="EMBL/GenBank/DDBJ databases">
        <authorList>
            <person name="Waweru B."/>
        </authorList>
    </citation>
    <scope>NUCLEOTIDE SEQUENCE [LARGE SCALE GENOMIC DNA]</scope>
</reference>
<evidence type="ECO:0000313" key="2">
    <source>
        <dbReference type="Proteomes" id="UP001314170"/>
    </source>
</evidence>
<accession>A0AAV1QPA3</accession>
<dbReference type="EMBL" id="CAWUPB010000112">
    <property type="protein sequence ID" value="CAK7323428.1"/>
    <property type="molecule type" value="Genomic_DNA"/>
</dbReference>
<evidence type="ECO:0000313" key="1">
    <source>
        <dbReference type="EMBL" id="CAK7323428.1"/>
    </source>
</evidence>
<gene>
    <name evidence="1" type="ORF">DCAF_LOCUS1055</name>
</gene>
<proteinExistence type="predicted"/>
<keyword evidence="2" id="KW-1185">Reference proteome</keyword>
<protein>
    <submittedName>
        <fullName evidence="1">Uncharacterized protein</fullName>
    </submittedName>
</protein>